<protein>
    <submittedName>
        <fullName evidence="9">Uncharacterized protein</fullName>
    </submittedName>
</protein>
<dbReference type="STRING" id="1844972.A7K91_22185"/>
<dbReference type="GO" id="GO:0016020">
    <property type="term" value="C:membrane"/>
    <property type="evidence" value="ECO:0007669"/>
    <property type="project" value="UniProtKB-SubCell"/>
</dbReference>
<evidence type="ECO:0000313" key="10">
    <source>
        <dbReference type="Proteomes" id="UP000092024"/>
    </source>
</evidence>
<evidence type="ECO:0000313" key="9">
    <source>
        <dbReference type="EMBL" id="OBR67595.1"/>
    </source>
</evidence>
<feature type="transmembrane region" description="Helical" evidence="8">
    <location>
        <begin position="269"/>
        <end position="292"/>
    </location>
</feature>
<dbReference type="AlphaFoldDB" id="A0A1A5YQC5"/>
<comment type="similarity">
    <text evidence="2">Belongs to the amino acid-polyamine-organocation (APC) superfamily. Spore germination protein (SGP) (TC 2.A.3.9) family.</text>
</comment>
<keyword evidence="6 8" id="KW-1133">Transmembrane helix</keyword>
<feature type="transmembrane region" description="Helical" evidence="8">
    <location>
        <begin position="76"/>
        <end position="101"/>
    </location>
</feature>
<feature type="transmembrane region" description="Helical" evidence="8">
    <location>
        <begin position="216"/>
        <end position="239"/>
    </location>
</feature>
<feature type="transmembrane region" description="Helical" evidence="8">
    <location>
        <begin position="336"/>
        <end position="357"/>
    </location>
</feature>
<dbReference type="Proteomes" id="UP000092024">
    <property type="component" value="Unassembled WGS sequence"/>
</dbReference>
<evidence type="ECO:0000256" key="3">
    <source>
        <dbReference type="ARBA" id="ARBA00022448"/>
    </source>
</evidence>
<comment type="caution">
    <text evidence="9">The sequence shown here is derived from an EMBL/GenBank/DDBJ whole genome shotgun (WGS) entry which is preliminary data.</text>
</comment>
<keyword evidence="4" id="KW-0309">Germination</keyword>
<evidence type="ECO:0000256" key="6">
    <source>
        <dbReference type="ARBA" id="ARBA00022989"/>
    </source>
</evidence>
<keyword evidence="3" id="KW-0813">Transport</keyword>
<evidence type="ECO:0000256" key="1">
    <source>
        <dbReference type="ARBA" id="ARBA00004141"/>
    </source>
</evidence>
<feature type="transmembrane region" description="Helical" evidence="8">
    <location>
        <begin position="139"/>
        <end position="161"/>
    </location>
</feature>
<keyword evidence="5 8" id="KW-0812">Transmembrane</keyword>
<evidence type="ECO:0000256" key="8">
    <source>
        <dbReference type="SAM" id="Phobius"/>
    </source>
</evidence>
<dbReference type="PANTHER" id="PTHR34975:SF2">
    <property type="entry name" value="SPORE GERMINATION PROTEIN A2"/>
    <property type="match status" value="1"/>
</dbReference>
<dbReference type="InterPro" id="IPR004761">
    <property type="entry name" value="Spore_GerAB"/>
</dbReference>
<dbReference type="NCBIfam" id="TIGR00912">
    <property type="entry name" value="2A0309"/>
    <property type="match status" value="1"/>
</dbReference>
<keyword evidence="10" id="KW-1185">Reference proteome</keyword>
<keyword evidence="7 8" id="KW-0472">Membrane</keyword>
<dbReference type="Pfam" id="PF03845">
    <property type="entry name" value="Spore_permease"/>
    <property type="match status" value="1"/>
</dbReference>
<feature type="transmembrane region" description="Helical" evidence="8">
    <location>
        <begin position="107"/>
        <end position="132"/>
    </location>
</feature>
<feature type="transmembrane region" description="Helical" evidence="8">
    <location>
        <begin position="39"/>
        <end position="64"/>
    </location>
</feature>
<dbReference type="PANTHER" id="PTHR34975">
    <property type="entry name" value="SPORE GERMINATION PROTEIN A2"/>
    <property type="match status" value="1"/>
</dbReference>
<dbReference type="RefSeq" id="WP_068680415.1">
    <property type="nucleotide sequence ID" value="NZ_LYPA01000032.1"/>
</dbReference>
<name>A0A1A5YQC5_9BACL</name>
<evidence type="ECO:0000256" key="4">
    <source>
        <dbReference type="ARBA" id="ARBA00022544"/>
    </source>
</evidence>
<reference evidence="9 10" key="1">
    <citation type="submission" date="2016-05" db="EMBL/GenBank/DDBJ databases">
        <title>Paenibacillus oryzae. sp. nov., isolated from the rice root.</title>
        <authorList>
            <person name="Zhang J."/>
            <person name="Zhang X."/>
        </authorList>
    </citation>
    <scope>NUCLEOTIDE SEQUENCE [LARGE SCALE GENOMIC DNA]</scope>
    <source>
        <strain evidence="9 10">1DrF-4</strain>
    </source>
</reference>
<evidence type="ECO:0000256" key="5">
    <source>
        <dbReference type="ARBA" id="ARBA00022692"/>
    </source>
</evidence>
<sequence>MSKEKINGNQIFWLISTMQIGMTILLTINPSIAVAKQDAWISILISGLFSVGLAYVLTRISILYPNESIVTYAPKILGKFVGHVVILLYVVYWYTVLAIILRQYADFISGTILQLTPVFIPILGMLLVAAYVSFAGIEVLARCSEVLGPLILLGIMVPLLLNAPQIKLHNLLPIMADNTPLVLLMGALPTASFLGDNIMLMMILPFLARPREGVKGAILGSVVASVFTLLSAMQCIAIFGQSTSSRQTYPFLNLVRFISFGFLQNLDSIVVAIWIMGIFIKVALYLFVASYGTAQWMGIKRWRIIIFIAAPIAITLAMLPRNFVDSSILYPKLVAVPFNLPVLFMLLPLLLWIVGAIRSKKKTAGKTKQLPKAPA</sequence>
<organism evidence="9 10">
    <name type="scientific">Paenibacillus oryzae</name>
    <dbReference type="NCBI Taxonomy" id="1844972"/>
    <lineage>
        <taxon>Bacteria</taxon>
        <taxon>Bacillati</taxon>
        <taxon>Bacillota</taxon>
        <taxon>Bacilli</taxon>
        <taxon>Bacillales</taxon>
        <taxon>Paenibacillaceae</taxon>
        <taxon>Paenibacillus</taxon>
    </lineage>
</organism>
<comment type="subcellular location">
    <subcellularLocation>
        <location evidence="1">Membrane</location>
        <topology evidence="1">Multi-pass membrane protein</topology>
    </subcellularLocation>
</comment>
<evidence type="ECO:0000256" key="7">
    <source>
        <dbReference type="ARBA" id="ARBA00023136"/>
    </source>
</evidence>
<dbReference type="EMBL" id="LYPA01000032">
    <property type="protein sequence ID" value="OBR67595.1"/>
    <property type="molecule type" value="Genomic_DNA"/>
</dbReference>
<accession>A0A1A5YQC5</accession>
<dbReference type="OrthoDB" id="2078716at2"/>
<proteinExistence type="inferred from homology"/>
<gene>
    <name evidence="9" type="ORF">A7K91_22185</name>
</gene>
<dbReference type="GO" id="GO:0009847">
    <property type="term" value="P:spore germination"/>
    <property type="evidence" value="ECO:0007669"/>
    <property type="project" value="InterPro"/>
</dbReference>
<feature type="transmembrane region" description="Helical" evidence="8">
    <location>
        <begin position="12"/>
        <end position="33"/>
    </location>
</feature>
<feature type="transmembrane region" description="Helical" evidence="8">
    <location>
        <begin position="304"/>
        <end position="324"/>
    </location>
</feature>
<evidence type="ECO:0000256" key="2">
    <source>
        <dbReference type="ARBA" id="ARBA00007998"/>
    </source>
</evidence>
<dbReference type="Gene3D" id="1.20.1740.10">
    <property type="entry name" value="Amino acid/polyamine transporter I"/>
    <property type="match status" value="1"/>
</dbReference>
<feature type="transmembrane region" description="Helical" evidence="8">
    <location>
        <begin position="181"/>
        <end position="204"/>
    </location>
</feature>